<feature type="compositionally biased region" description="Basic and acidic residues" evidence="3">
    <location>
        <begin position="227"/>
        <end position="237"/>
    </location>
</feature>
<organism evidence="5 6">
    <name type="scientific">Aulographum hederae CBS 113979</name>
    <dbReference type="NCBI Taxonomy" id="1176131"/>
    <lineage>
        <taxon>Eukaryota</taxon>
        <taxon>Fungi</taxon>
        <taxon>Dikarya</taxon>
        <taxon>Ascomycota</taxon>
        <taxon>Pezizomycotina</taxon>
        <taxon>Dothideomycetes</taxon>
        <taxon>Pleosporomycetidae</taxon>
        <taxon>Aulographales</taxon>
        <taxon>Aulographaceae</taxon>
    </lineage>
</organism>
<name>A0A6G1GQL4_9PEZI</name>
<evidence type="ECO:0000256" key="3">
    <source>
        <dbReference type="SAM" id="MobiDB-lite"/>
    </source>
</evidence>
<dbReference type="GO" id="GO:0008180">
    <property type="term" value="C:COP9 signalosome"/>
    <property type="evidence" value="ECO:0007669"/>
    <property type="project" value="UniProtKB-UniRule"/>
</dbReference>
<dbReference type="InterPro" id="IPR000555">
    <property type="entry name" value="JAMM/MPN+_dom"/>
</dbReference>
<feature type="region of interest" description="Disordered" evidence="3">
    <location>
        <begin position="1"/>
        <end position="20"/>
    </location>
</feature>
<keyword evidence="2" id="KW-0736">Signalosome</keyword>
<dbReference type="Proteomes" id="UP000800041">
    <property type="component" value="Unassembled WGS sequence"/>
</dbReference>
<keyword evidence="2" id="KW-0539">Nucleus</keyword>
<dbReference type="Pfam" id="PF01398">
    <property type="entry name" value="JAB"/>
    <property type="match status" value="1"/>
</dbReference>
<keyword evidence="2" id="KW-0963">Cytoplasm</keyword>
<dbReference type="Pfam" id="PF13012">
    <property type="entry name" value="MitMem_reg"/>
    <property type="match status" value="1"/>
</dbReference>
<dbReference type="GO" id="GO:0000338">
    <property type="term" value="P:protein deneddylation"/>
    <property type="evidence" value="ECO:0007669"/>
    <property type="project" value="InterPro"/>
</dbReference>
<feature type="compositionally biased region" description="Polar residues" evidence="3">
    <location>
        <begin position="241"/>
        <end position="252"/>
    </location>
</feature>
<dbReference type="InterPro" id="IPR033859">
    <property type="entry name" value="MPN_CSN6"/>
</dbReference>
<dbReference type="EMBL" id="ML977178">
    <property type="protein sequence ID" value="KAF1983057.1"/>
    <property type="molecule type" value="Genomic_DNA"/>
</dbReference>
<sequence length="426" mass="45899">MDTSAGANESNPLVSNTRASDTSPLIQLHPLVLLTISDHITRHTLRGQEGPIVGAILGQQNGREITMEVAFECGTVVVDGHIHLDQAKFQDRLEQFKEVHKAPQLDLVGWFTVGSPSGPKPAHLPIHTAIQKDFGFESAVLLIFHDEPTAKGGKLPLTLYESIWTNDSAAMEVDNAHLNQNSMLQFRELTYSVETGEAEMISVDFVARGGGNATAIQGPAPVPSGAADKKGKSKEAPPKGTQVNGAGSNSYLSPEDEEQLTSMTAKRNALKMLHQRIALLHTYLKTLPPSYLTDPDLSPTATADQPLNHQVLRSISALLSRLPLLVPSDKTAFERELMEEKADVELIGLLSSITNSVQEAKELGRKHAIVESSKMSERRKMSAHGGGGDIGGFSGAGGADIMNNASTDLASFQDDEKRMFGKELNT</sequence>
<dbReference type="InterPro" id="IPR037518">
    <property type="entry name" value="MPN"/>
</dbReference>
<accession>A0A6G1GQL4</accession>
<dbReference type="GO" id="GO:0005737">
    <property type="term" value="C:cytoplasm"/>
    <property type="evidence" value="ECO:0007669"/>
    <property type="project" value="UniProtKB-SubCell"/>
</dbReference>
<dbReference type="GO" id="GO:0008237">
    <property type="term" value="F:metallopeptidase activity"/>
    <property type="evidence" value="ECO:0007669"/>
    <property type="project" value="InterPro"/>
</dbReference>
<evidence type="ECO:0000256" key="1">
    <source>
        <dbReference type="ARBA" id="ARBA00010893"/>
    </source>
</evidence>
<evidence type="ECO:0000313" key="5">
    <source>
        <dbReference type="EMBL" id="KAF1983057.1"/>
    </source>
</evidence>
<comment type="similarity">
    <text evidence="1 2">Belongs to the peptidase M67A family. CSN6 subfamily.</text>
</comment>
<dbReference type="InterPro" id="IPR024969">
    <property type="entry name" value="EIF3F/CSN6-like_C"/>
</dbReference>
<protein>
    <recommendedName>
        <fullName evidence="2">COP9 signalosome complex subunit 6</fullName>
    </recommendedName>
</protein>
<reference evidence="5" key="1">
    <citation type="journal article" date="2020" name="Stud. Mycol.">
        <title>101 Dothideomycetes genomes: a test case for predicting lifestyles and emergence of pathogens.</title>
        <authorList>
            <person name="Haridas S."/>
            <person name="Albert R."/>
            <person name="Binder M."/>
            <person name="Bloem J."/>
            <person name="Labutti K."/>
            <person name="Salamov A."/>
            <person name="Andreopoulos B."/>
            <person name="Baker S."/>
            <person name="Barry K."/>
            <person name="Bills G."/>
            <person name="Bluhm B."/>
            <person name="Cannon C."/>
            <person name="Castanera R."/>
            <person name="Culley D."/>
            <person name="Daum C."/>
            <person name="Ezra D."/>
            <person name="Gonzalez J."/>
            <person name="Henrissat B."/>
            <person name="Kuo A."/>
            <person name="Liang C."/>
            <person name="Lipzen A."/>
            <person name="Lutzoni F."/>
            <person name="Magnuson J."/>
            <person name="Mondo S."/>
            <person name="Nolan M."/>
            <person name="Ohm R."/>
            <person name="Pangilinan J."/>
            <person name="Park H.-J."/>
            <person name="Ramirez L."/>
            <person name="Alfaro M."/>
            <person name="Sun H."/>
            <person name="Tritt A."/>
            <person name="Yoshinaga Y."/>
            <person name="Zwiers L.-H."/>
            <person name="Turgeon B."/>
            <person name="Goodwin S."/>
            <person name="Spatafora J."/>
            <person name="Crous P."/>
            <person name="Grigoriev I."/>
        </authorList>
    </citation>
    <scope>NUCLEOTIDE SEQUENCE</scope>
    <source>
        <strain evidence="5">CBS 113979</strain>
    </source>
</reference>
<dbReference type="OrthoDB" id="1378at2759"/>
<evidence type="ECO:0000259" key="4">
    <source>
        <dbReference type="PROSITE" id="PS50249"/>
    </source>
</evidence>
<dbReference type="PANTHER" id="PTHR10540:SF8">
    <property type="entry name" value="COP9 SIGNALOSOME COMPLEX SUBUNIT 6"/>
    <property type="match status" value="1"/>
</dbReference>
<proteinExistence type="inferred from homology"/>
<dbReference type="AlphaFoldDB" id="A0A6G1GQL4"/>
<feature type="domain" description="MPN" evidence="4">
    <location>
        <begin position="26"/>
        <end position="166"/>
    </location>
</feature>
<keyword evidence="6" id="KW-1185">Reference proteome</keyword>
<dbReference type="PROSITE" id="PS50249">
    <property type="entry name" value="MPN"/>
    <property type="match status" value="1"/>
</dbReference>
<comment type="function">
    <text evidence="2">Component of the COP9 signalosome complex (CSN), a complex involved in various cellular and developmental processes.</text>
</comment>
<dbReference type="CDD" id="cd08063">
    <property type="entry name" value="MPN_CSN6"/>
    <property type="match status" value="1"/>
</dbReference>
<evidence type="ECO:0000256" key="2">
    <source>
        <dbReference type="RuleBase" id="RU367006"/>
    </source>
</evidence>
<dbReference type="PANTHER" id="PTHR10540">
    <property type="entry name" value="EUKARYOTIC TRANSLATION INITIATION FACTOR 3 SUBUNIT F-RELATED"/>
    <property type="match status" value="1"/>
</dbReference>
<feature type="region of interest" description="Disordered" evidence="3">
    <location>
        <begin position="213"/>
        <end position="260"/>
    </location>
</feature>
<gene>
    <name evidence="5" type="ORF">K402DRAFT_407181</name>
</gene>
<evidence type="ECO:0000313" key="6">
    <source>
        <dbReference type="Proteomes" id="UP000800041"/>
    </source>
</evidence>
<dbReference type="Gene3D" id="3.40.140.10">
    <property type="entry name" value="Cytidine Deaminase, domain 2"/>
    <property type="match status" value="1"/>
</dbReference>
<comment type="subcellular location">
    <subcellularLocation>
        <location evidence="2">Cytoplasm</location>
    </subcellularLocation>
    <subcellularLocation>
        <location evidence="2">Nucleus</location>
    </subcellularLocation>
</comment>